<sequence length="479" mass="52639">MSDALFALAADCALDPLRWARAAWDWGRGPLAAKPGPHPWQAEILAAIRDHLADPATRYQPCQIAVASGHGIGKSALMGMLSNWALSCHVGARILTTANTEAQLRTKTGPEIRRWFGLSLTAPWFDAGATAIKARDPAQAEGWRQDFVSWSATNTEAFAGLHNQGRLVMLLFDEASNIDDKVWEVAEGALTDADTILIWVVFGNPTRNSGRFRECFRRYRHRWLNRQIDSRTVPGTNLAKIEQWRLDHGEDSDFFKVRVRGEFPSQSSRQFIAETDVEAARGRVLRSGQYAFAPVILGVDPAWTGEDEFVIALRQGLAGRIIANFAHNDDDVAMANLIARLEDQHRADAVFIDAGFGTGIVSAGKALGRAWRLAWFSGHSPDPGCLNLRAFLWREMRDWLKQGGAIEAGDRVLAQDLTGPETVARLDGKIQLEGKEAMKSRGLPSPNRADALALTFTAPVRRGPAAAPTFAADGRDDEI</sequence>
<dbReference type="Gene3D" id="3.40.50.300">
    <property type="entry name" value="P-loop containing nucleotide triphosphate hydrolases"/>
    <property type="match status" value="1"/>
</dbReference>
<evidence type="ECO:0000313" key="2">
    <source>
        <dbReference type="Proteomes" id="UP001597296"/>
    </source>
</evidence>
<dbReference type="EMBL" id="JBHUIY010000052">
    <property type="protein sequence ID" value="MFD2235539.1"/>
    <property type="molecule type" value="Genomic_DNA"/>
</dbReference>
<dbReference type="RefSeq" id="WP_377318813.1">
    <property type="nucleotide sequence ID" value="NZ_JBHUIY010000052.1"/>
</dbReference>
<dbReference type="Gene3D" id="3.30.420.240">
    <property type="match status" value="1"/>
</dbReference>
<organism evidence="1 2">
    <name type="scientific">Phaeospirillum tilakii</name>
    <dbReference type="NCBI Taxonomy" id="741673"/>
    <lineage>
        <taxon>Bacteria</taxon>
        <taxon>Pseudomonadati</taxon>
        <taxon>Pseudomonadota</taxon>
        <taxon>Alphaproteobacteria</taxon>
        <taxon>Rhodospirillales</taxon>
        <taxon>Rhodospirillaceae</taxon>
        <taxon>Phaeospirillum</taxon>
    </lineage>
</organism>
<dbReference type="InterPro" id="IPR027417">
    <property type="entry name" value="P-loop_NTPase"/>
</dbReference>
<dbReference type="Proteomes" id="UP001597296">
    <property type="component" value="Unassembled WGS sequence"/>
</dbReference>
<keyword evidence="2" id="KW-1185">Reference proteome</keyword>
<name>A0ABW5CE44_9PROT</name>
<accession>A0ABW5CE44</accession>
<comment type="caution">
    <text evidence="1">The sequence shown here is derived from an EMBL/GenBank/DDBJ whole genome shotgun (WGS) entry which is preliminary data.</text>
</comment>
<reference evidence="2" key="1">
    <citation type="journal article" date="2019" name="Int. J. Syst. Evol. Microbiol.">
        <title>The Global Catalogue of Microorganisms (GCM) 10K type strain sequencing project: providing services to taxonomists for standard genome sequencing and annotation.</title>
        <authorList>
            <consortium name="The Broad Institute Genomics Platform"/>
            <consortium name="The Broad Institute Genome Sequencing Center for Infectious Disease"/>
            <person name="Wu L."/>
            <person name="Ma J."/>
        </authorList>
    </citation>
    <scope>NUCLEOTIDE SEQUENCE [LARGE SCALE GENOMIC DNA]</scope>
    <source>
        <strain evidence="2">KCTC 15012</strain>
    </source>
</reference>
<protein>
    <submittedName>
        <fullName evidence="1">Terminase</fullName>
    </submittedName>
</protein>
<proteinExistence type="predicted"/>
<evidence type="ECO:0000313" key="1">
    <source>
        <dbReference type="EMBL" id="MFD2235539.1"/>
    </source>
</evidence>
<gene>
    <name evidence="1" type="ORF">ACFSNB_17190</name>
</gene>